<dbReference type="AlphaFoldDB" id="A0A8B7C043"/>
<feature type="region of interest" description="Disordered" evidence="1">
    <location>
        <begin position="27"/>
        <end position="100"/>
    </location>
</feature>
<reference evidence="4" key="1">
    <citation type="submission" date="2025-08" db="UniProtKB">
        <authorList>
            <consortium name="RefSeq"/>
        </authorList>
    </citation>
    <scope>IDENTIFICATION</scope>
    <source>
        <tissue evidence="4">Young leaves</tissue>
    </source>
</reference>
<feature type="chain" id="PRO_5034396969" evidence="2">
    <location>
        <begin position="25"/>
        <end position="145"/>
    </location>
</feature>
<gene>
    <name evidence="4" type="primary">LOC103706579</name>
</gene>
<evidence type="ECO:0000256" key="1">
    <source>
        <dbReference type="SAM" id="MobiDB-lite"/>
    </source>
</evidence>
<keyword evidence="3" id="KW-1185">Reference proteome</keyword>
<accession>A0A8B7C043</accession>
<dbReference type="GeneID" id="103706579"/>
<name>A0A8B7C043_PHODC</name>
<dbReference type="Proteomes" id="UP000228380">
    <property type="component" value="Unplaced"/>
</dbReference>
<dbReference type="KEGG" id="pda:103706579"/>
<sequence length="145" mass="14257">MGNRWRKFLLILLLVLFLLQGVQSVGTNDSAPMQETAGVNKMTTNKRGGGGGSGGGHSGGGHSGGGRSGGGRSGGSSDNGGGRGSDGTSSTPDGRIIPLIGGALTAPRNGAAAAHRRHNAASSSYSCSLPILLSITALGSIFLAL</sequence>
<dbReference type="RefSeq" id="XP_008788948.2">
    <property type="nucleotide sequence ID" value="XM_008790726.4"/>
</dbReference>
<feature type="compositionally biased region" description="Gly residues" evidence="1">
    <location>
        <begin position="47"/>
        <end position="85"/>
    </location>
</feature>
<organism evidence="3 4">
    <name type="scientific">Phoenix dactylifera</name>
    <name type="common">Date palm</name>
    <dbReference type="NCBI Taxonomy" id="42345"/>
    <lineage>
        <taxon>Eukaryota</taxon>
        <taxon>Viridiplantae</taxon>
        <taxon>Streptophyta</taxon>
        <taxon>Embryophyta</taxon>
        <taxon>Tracheophyta</taxon>
        <taxon>Spermatophyta</taxon>
        <taxon>Magnoliopsida</taxon>
        <taxon>Liliopsida</taxon>
        <taxon>Arecaceae</taxon>
        <taxon>Coryphoideae</taxon>
        <taxon>Phoeniceae</taxon>
        <taxon>Phoenix</taxon>
    </lineage>
</organism>
<evidence type="ECO:0000313" key="4">
    <source>
        <dbReference type="RefSeq" id="XP_008788948.2"/>
    </source>
</evidence>
<evidence type="ECO:0000313" key="3">
    <source>
        <dbReference type="Proteomes" id="UP000228380"/>
    </source>
</evidence>
<protein>
    <submittedName>
        <fullName evidence="4">Keratin, type I cytoskeletal 9</fullName>
    </submittedName>
</protein>
<proteinExistence type="predicted"/>
<feature type="signal peptide" evidence="2">
    <location>
        <begin position="1"/>
        <end position="24"/>
    </location>
</feature>
<evidence type="ECO:0000256" key="2">
    <source>
        <dbReference type="SAM" id="SignalP"/>
    </source>
</evidence>
<keyword evidence="2" id="KW-0732">Signal</keyword>